<accession>A0A9J6PJC0</accession>
<dbReference type="RefSeq" id="WP_267142842.1">
    <property type="nucleotide sequence ID" value="NZ_JAODIL010000073.1"/>
</dbReference>
<evidence type="ECO:0000256" key="1">
    <source>
        <dbReference type="SAM" id="MobiDB-lite"/>
    </source>
</evidence>
<comment type="caution">
    <text evidence="3">The sequence shown here is derived from an EMBL/GenBank/DDBJ whole genome shotgun (WGS) entry which is preliminary data.</text>
</comment>
<dbReference type="InterPro" id="IPR005094">
    <property type="entry name" value="Endonuclease_MobA/VirD2"/>
</dbReference>
<feature type="compositionally biased region" description="Basic and acidic residues" evidence="1">
    <location>
        <begin position="174"/>
        <end position="184"/>
    </location>
</feature>
<proteinExistence type="predicted"/>
<name>A0A9J6PJC0_9GAMM</name>
<feature type="region of interest" description="Disordered" evidence="1">
    <location>
        <begin position="158"/>
        <end position="185"/>
    </location>
</feature>
<evidence type="ECO:0000313" key="4">
    <source>
        <dbReference type="Proteomes" id="UP001064262"/>
    </source>
</evidence>
<feature type="domain" description="MobA/VirD2-like nuclease" evidence="2">
    <location>
        <begin position="19"/>
        <end position="152"/>
    </location>
</feature>
<dbReference type="EMBL" id="JAODIM010000035">
    <property type="protein sequence ID" value="MCU5776579.1"/>
    <property type="molecule type" value="Genomic_DNA"/>
</dbReference>
<dbReference type="Proteomes" id="UP001064262">
    <property type="component" value="Unassembled WGS sequence"/>
</dbReference>
<sequence length="487" mass="55479">MKGMQRIKRGKNFAGVVLYALKTGAHHRTDPVVISSNMLEHSARGLIAEFTASASLRPDVMKPVWHNSLRLPKGDSVPNEQWVKIADDYMTRMGFSDTHLRCYVMHDDETGQHIHIIASRVDVISGGKLYLGRNENLVSGRIIQELEIDYGLTRTKGFSPSHRPCHASNRKKLSRNEQQKENREQVLAPKTFLQNTIDEILTSPSNISSFVEALRENGITPVPNIASSGRMNGFSFEYAGIAFKASQLGKAYSWATLQEKLRYTPERDNLLLFALKAPSMRSNETVDSGAEARKDTTPSLLTTSESEVVARPPQHEHRVEIGETCEAYAPVSSVLTALEPERKKDYLMTAVIKWLLSIPYLQAFATLLKKAGKTFLHRKSSFSTIITDEKILHELDHFVSKLCSRFNVQIELKSFVRSFFQVKHNRLETTYIPNFDKYDIDQKEYVLNHFFGKNTENMTDKEITYQFNIRISKQVKDIESDLKRLGY</sequence>
<reference evidence="3" key="1">
    <citation type="submission" date="2022-09" db="EMBL/GenBank/DDBJ databases">
        <title>Winslowiella arboricola sp. nov., isolated from bleeding cankers on broadleaf hosts.</title>
        <authorList>
            <person name="Brady C."/>
            <person name="Kaur S."/>
            <person name="Crampton B."/>
            <person name="Maddock D."/>
            <person name="Arnold D."/>
            <person name="Denman S."/>
        </authorList>
    </citation>
    <scope>NUCLEOTIDE SEQUENCE</scope>
    <source>
        <strain evidence="3">BAC 15a-03b</strain>
    </source>
</reference>
<evidence type="ECO:0000259" key="2">
    <source>
        <dbReference type="Pfam" id="PF03432"/>
    </source>
</evidence>
<protein>
    <submittedName>
        <fullName evidence="3">Relaxase/mobilization nuclease domain-containing protein</fullName>
    </submittedName>
</protein>
<gene>
    <name evidence="3" type="ORF">N5923_03565</name>
</gene>
<keyword evidence="4" id="KW-1185">Reference proteome</keyword>
<feature type="compositionally biased region" description="Basic residues" evidence="1">
    <location>
        <begin position="163"/>
        <end position="173"/>
    </location>
</feature>
<dbReference type="AlphaFoldDB" id="A0A9J6PJC0"/>
<organism evidence="3 4">
    <name type="scientific">Winslowiella arboricola</name>
    <dbReference type="NCBI Taxonomy" id="2978220"/>
    <lineage>
        <taxon>Bacteria</taxon>
        <taxon>Pseudomonadati</taxon>
        <taxon>Pseudomonadota</taxon>
        <taxon>Gammaproteobacteria</taxon>
        <taxon>Enterobacterales</taxon>
        <taxon>Erwiniaceae</taxon>
        <taxon>Winslowiella</taxon>
    </lineage>
</organism>
<dbReference type="Pfam" id="PF03432">
    <property type="entry name" value="Relaxase"/>
    <property type="match status" value="1"/>
</dbReference>
<evidence type="ECO:0000313" key="3">
    <source>
        <dbReference type="EMBL" id="MCU5776579.1"/>
    </source>
</evidence>
<feature type="region of interest" description="Disordered" evidence="1">
    <location>
        <begin position="284"/>
        <end position="303"/>
    </location>
</feature>